<feature type="region of interest" description="Disordered" evidence="1">
    <location>
        <begin position="1"/>
        <end position="28"/>
    </location>
</feature>
<protein>
    <submittedName>
        <fullName evidence="3">CDT1-like protein a, chloroplastic</fullName>
    </submittedName>
</protein>
<dbReference type="Pfam" id="PF08839">
    <property type="entry name" value="CDT1"/>
    <property type="match status" value="1"/>
</dbReference>
<comment type="caution">
    <text evidence="3">The sequence shown here is derived from an EMBL/GenBank/DDBJ whole genome shotgun (WGS) entry which is preliminary data.</text>
</comment>
<evidence type="ECO:0000256" key="1">
    <source>
        <dbReference type="SAM" id="MobiDB-lite"/>
    </source>
</evidence>
<evidence type="ECO:0000313" key="3">
    <source>
        <dbReference type="EMBL" id="KAB1217402.1"/>
    </source>
</evidence>
<feature type="compositionally biased region" description="Polar residues" evidence="1">
    <location>
        <begin position="9"/>
        <end position="21"/>
    </location>
</feature>
<evidence type="ECO:0000259" key="2">
    <source>
        <dbReference type="SMART" id="SM01075"/>
    </source>
</evidence>
<evidence type="ECO:0000313" key="4">
    <source>
        <dbReference type="Proteomes" id="UP000516437"/>
    </source>
</evidence>
<dbReference type="GO" id="GO:0071163">
    <property type="term" value="P:DNA replication preinitiation complex assembly"/>
    <property type="evidence" value="ECO:0007669"/>
    <property type="project" value="InterPro"/>
</dbReference>
<name>A0A6A1VWQ1_9ROSI</name>
<dbReference type="GO" id="GO:0003677">
    <property type="term" value="F:DNA binding"/>
    <property type="evidence" value="ECO:0007669"/>
    <property type="project" value="InterPro"/>
</dbReference>
<dbReference type="InterPro" id="IPR036390">
    <property type="entry name" value="WH_DNA-bd_sf"/>
</dbReference>
<gene>
    <name evidence="3" type="ORF">CJ030_MR4G020919</name>
</gene>
<dbReference type="GO" id="GO:0000278">
    <property type="term" value="P:mitotic cell cycle"/>
    <property type="evidence" value="ECO:0007669"/>
    <property type="project" value="TreeGrafter"/>
</dbReference>
<dbReference type="EMBL" id="RXIC02000022">
    <property type="protein sequence ID" value="KAB1217402.1"/>
    <property type="molecule type" value="Genomic_DNA"/>
</dbReference>
<dbReference type="Proteomes" id="UP000516437">
    <property type="component" value="Chromosome 4"/>
</dbReference>
<sequence length="304" mass="33773">MKSGRFPRASTTLSSPTNQAAGQIPPQGSLPERYEILAKFFDNLDSSIPLLRLKSSANICPKVECLIDRRFSHSQLAQIKFIMRHEIKIKRVLAFDERTSCMFPDLHISINVDAIKNDAKLKSESGNLHLRKIFQARLADFSKSHPEVLQKLGRNDAENASPNLSKTSLQPLVVPVPELPLHNSTSKDETAAAAPSSAELLYELARNGKTVALRASPACLPPSCVPVTPSKVLDSLENVTPVKLIYTPTRLISVAPALHPPKRCYRSLADNCTSSPNKLIRRLPHSRSLKFDSPEKDEHEWKYS</sequence>
<dbReference type="GO" id="GO:0005634">
    <property type="term" value="C:nucleus"/>
    <property type="evidence" value="ECO:0007669"/>
    <property type="project" value="TreeGrafter"/>
</dbReference>
<dbReference type="InterPro" id="IPR014939">
    <property type="entry name" value="CDT1_Gemini-bd-like"/>
</dbReference>
<feature type="domain" description="CDT1 Geminin-binding" evidence="2">
    <location>
        <begin position="30"/>
        <end position="172"/>
    </location>
</feature>
<dbReference type="GO" id="GO:0070182">
    <property type="term" value="F:DNA polymerase binding"/>
    <property type="evidence" value="ECO:0007669"/>
    <property type="project" value="TreeGrafter"/>
</dbReference>
<dbReference type="PANTHER" id="PTHR28637">
    <property type="entry name" value="DNA REPLICATION FACTOR CDT1"/>
    <property type="match status" value="1"/>
</dbReference>
<dbReference type="AlphaFoldDB" id="A0A6A1VWQ1"/>
<dbReference type="OrthoDB" id="341730at2759"/>
<reference evidence="3 4" key="1">
    <citation type="journal article" date="2019" name="Plant Biotechnol. J.">
        <title>The red bayberry genome and genetic basis of sex determination.</title>
        <authorList>
            <person name="Jia H.M."/>
            <person name="Jia H.J."/>
            <person name="Cai Q.L."/>
            <person name="Wang Y."/>
            <person name="Zhao H.B."/>
            <person name="Yang W.F."/>
            <person name="Wang G.Y."/>
            <person name="Li Y.H."/>
            <person name="Zhan D.L."/>
            <person name="Shen Y.T."/>
            <person name="Niu Q.F."/>
            <person name="Chang L."/>
            <person name="Qiu J."/>
            <person name="Zhao L."/>
            <person name="Xie H.B."/>
            <person name="Fu W.Y."/>
            <person name="Jin J."/>
            <person name="Li X.W."/>
            <person name="Jiao Y."/>
            <person name="Zhou C.C."/>
            <person name="Tu T."/>
            <person name="Chai C.Y."/>
            <person name="Gao J.L."/>
            <person name="Fan L.J."/>
            <person name="van de Weg E."/>
            <person name="Wang J.Y."/>
            <person name="Gao Z.S."/>
        </authorList>
    </citation>
    <scope>NUCLEOTIDE SEQUENCE [LARGE SCALE GENOMIC DNA]</scope>
    <source>
        <tissue evidence="3">Leaves</tissue>
    </source>
</reference>
<proteinExistence type="predicted"/>
<dbReference type="GO" id="GO:0000076">
    <property type="term" value="P:DNA replication checkpoint signaling"/>
    <property type="evidence" value="ECO:0007669"/>
    <property type="project" value="TreeGrafter"/>
</dbReference>
<dbReference type="SMART" id="SM01075">
    <property type="entry name" value="CDT1"/>
    <property type="match status" value="1"/>
</dbReference>
<dbReference type="PANTHER" id="PTHR28637:SF1">
    <property type="entry name" value="DNA REPLICATION FACTOR CDT1"/>
    <property type="match status" value="1"/>
</dbReference>
<accession>A0A6A1VWQ1</accession>
<dbReference type="InterPro" id="IPR045173">
    <property type="entry name" value="Cdt1"/>
</dbReference>
<dbReference type="SUPFAM" id="SSF46785">
    <property type="entry name" value="Winged helix' DNA-binding domain"/>
    <property type="match status" value="1"/>
</dbReference>
<dbReference type="GO" id="GO:0030174">
    <property type="term" value="P:regulation of DNA-templated DNA replication initiation"/>
    <property type="evidence" value="ECO:0007669"/>
    <property type="project" value="InterPro"/>
</dbReference>
<organism evidence="3 4">
    <name type="scientific">Morella rubra</name>
    <name type="common">Chinese bayberry</name>
    <dbReference type="NCBI Taxonomy" id="262757"/>
    <lineage>
        <taxon>Eukaryota</taxon>
        <taxon>Viridiplantae</taxon>
        <taxon>Streptophyta</taxon>
        <taxon>Embryophyta</taxon>
        <taxon>Tracheophyta</taxon>
        <taxon>Spermatophyta</taxon>
        <taxon>Magnoliopsida</taxon>
        <taxon>eudicotyledons</taxon>
        <taxon>Gunneridae</taxon>
        <taxon>Pentapetalae</taxon>
        <taxon>rosids</taxon>
        <taxon>fabids</taxon>
        <taxon>Fagales</taxon>
        <taxon>Myricaceae</taxon>
        <taxon>Morella</taxon>
    </lineage>
</organism>
<keyword evidence="4" id="KW-1185">Reference proteome</keyword>